<dbReference type="GO" id="GO:0006420">
    <property type="term" value="P:arginyl-tRNA aminoacylation"/>
    <property type="evidence" value="ECO:0007669"/>
    <property type="project" value="InterPro"/>
</dbReference>
<evidence type="ECO:0000256" key="10">
    <source>
        <dbReference type="SAM" id="MobiDB-lite"/>
    </source>
</evidence>
<keyword evidence="4 9" id="KW-0547">Nucleotide-binding</keyword>
<dbReference type="PANTHER" id="PTHR11956">
    <property type="entry name" value="ARGINYL-TRNA SYNTHETASE"/>
    <property type="match status" value="1"/>
</dbReference>
<dbReference type="GO" id="GO:0004814">
    <property type="term" value="F:arginine-tRNA ligase activity"/>
    <property type="evidence" value="ECO:0007669"/>
    <property type="project" value="UniProtKB-EC"/>
</dbReference>
<proteinExistence type="inferred from homology"/>
<dbReference type="PRINTS" id="PR01038">
    <property type="entry name" value="TRNASYNTHARG"/>
</dbReference>
<dbReference type="SUPFAM" id="SSF55190">
    <property type="entry name" value="Arginyl-tRNA synthetase (ArgRS), N-terminal 'additional' domain"/>
    <property type="match status" value="1"/>
</dbReference>
<dbReference type="FunFam" id="1.10.730.10:FF:000006">
    <property type="entry name" value="Arginyl-tRNA synthetase 2, mitochondrial"/>
    <property type="match status" value="1"/>
</dbReference>
<reference evidence="12" key="1">
    <citation type="submission" date="2020-03" db="EMBL/GenBank/DDBJ databases">
        <authorList>
            <person name="He L."/>
        </authorList>
    </citation>
    <scope>NUCLEOTIDE SEQUENCE</scope>
    <source>
        <strain evidence="12">CkLH20</strain>
    </source>
</reference>
<dbReference type="Gene3D" id="1.10.730.10">
    <property type="entry name" value="Isoleucyl-tRNA Synthetase, Domain 1"/>
    <property type="match status" value="1"/>
</dbReference>
<sequence length="634" mass="70025">MATLSISGLQSSLERLSLDTPLPSFPVADVLVRPLDIYRSYIAQIVAQVAECDPALAYEAVQTTGTISMGDLAIILPRLKIKANAEVAASFLDKFPKSPLYTFPFVDGIHIRIFSSPFTLPRLLLPFIADRKELYGGDESFGLRDSAAPDSGRQKVIVEFSSPNIASEFEGRHLRSTINGAAIANLYERMGWDVVRLNYLGDWGKQVALLSVGWEKFGSEEEFQKDPIRHLLGVYNKIMEAFKPELEASHQAKADNKSTAEIESQGIYAERDAVAKRLEDGDADAMALWKKFRDVYIEDYTKAYARLGIKFDEYHGESQVTSESVVEVEAVLKDKGVLEESEGSWIVDFKKHGAKGLSTAVLRNRTGTTMYLLRDIANVLDLDKKHAFDKMIYVVTSDQEAHFARVAKAIELMGHVDLAKKLQHVGFGKLQGLSAQLGNAHLFGDMLDQCATAVRAAMAEQEGAPPTAAEPFGITSLIAQDMHTKRSNGYSFDSKKMTEFEGDTGAGLQLAYTRLGLVLNELGGDPTALADVDYAHLQEEEYTNLLRLMAQYPDVINAAYKSLEPSAVLAFLYRLVEQLIECLDADEGEDEDEEEDNEAPGGPEVDLARAVLYENARQVFENGMKVLGIRPLAN</sequence>
<dbReference type="GeneID" id="62165048"/>
<dbReference type="Pfam" id="PF05746">
    <property type="entry name" value="DALR_1"/>
    <property type="match status" value="1"/>
</dbReference>
<evidence type="ECO:0000256" key="3">
    <source>
        <dbReference type="ARBA" id="ARBA00022598"/>
    </source>
</evidence>
<dbReference type="RefSeq" id="XP_038742907.1">
    <property type="nucleotide sequence ID" value="XM_038891974.1"/>
</dbReference>
<dbReference type="Proteomes" id="UP000781932">
    <property type="component" value="Unassembled WGS sequence"/>
</dbReference>
<keyword evidence="5 9" id="KW-0067">ATP-binding</keyword>
<dbReference type="InterPro" id="IPR009080">
    <property type="entry name" value="tRNAsynth_Ia_anticodon-bd"/>
</dbReference>
<dbReference type="SMART" id="SM00836">
    <property type="entry name" value="DALR_1"/>
    <property type="match status" value="1"/>
</dbReference>
<feature type="region of interest" description="Disordered" evidence="10">
    <location>
        <begin position="586"/>
        <end position="605"/>
    </location>
</feature>
<reference evidence="12" key="2">
    <citation type="submission" date="2020-11" db="EMBL/GenBank/DDBJ databases">
        <title>Whole genome sequencing of Colletotrichum sp.</title>
        <authorList>
            <person name="Li H."/>
        </authorList>
    </citation>
    <scope>NUCLEOTIDE SEQUENCE</scope>
    <source>
        <strain evidence="12">CkLH20</strain>
    </source>
</reference>
<dbReference type="InterPro" id="IPR008909">
    <property type="entry name" value="DALR_anticod-bd"/>
</dbReference>
<keyword evidence="7 9" id="KW-0030">Aminoacyl-tRNA synthetase</keyword>
<evidence type="ECO:0000256" key="8">
    <source>
        <dbReference type="ARBA" id="ARBA00049339"/>
    </source>
</evidence>
<keyword evidence="6 9" id="KW-0648">Protein biosynthesis</keyword>
<keyword evidence="3 9" id="KW-0436">Ligase</keyword>
<feature type="domain" description="DALR anticodon binding" evidence="11">
    <location>
        <begin position="508"/>
        <end position="632"/>
    </location>
</feature>
<dbReference type="Gene3D" id="3.30.1360.70">
    <property type="entry name" value="Arginyl tRNA synthetase N-terminal domain"/>
    <property type="match status" value="1"/>
</dbReference>
<dbReference type="SUPFAM" id="SSF47323">
    <property type="entry name" value="Anticodon-binding domain of a subclass of class I aminoacyl-tRNA synthetases"/>
    <property type="match status" value="1"/>
</dbReference>
<dbReference type="AlphaFoldDB" id="A0A9P6I201"/>
<dbReference type="Pfam" id="PF00750">
    <property type="entry name" value="tRNA-synt_1d"/>
    <property type="match status" value="1"/>
</dbReference>
<gene>
    <name evidence="12" type="ORF">CkaCkLH20_09259</name>
</gene>
<evidence type="ECO:0000256" key="4">
    <source>
        <dbReference type="ARBA" id="ARBA00022741"/>
    </source>
</evidence>
<keyword evidence="13" id="KW-1185">Reference proteome</keyword>
<dbReference type="Gene3D" id="3.40.50.620">
    <property type="entry name" value="HUPs"/>
    <property type="match status" value="1"/>
</dbReference>
<evidence type="ECO:0000313" key="13">
    <source>
        <dbReference type="Proteomes" id="UP000781932"/>
    </source>
</evidence>
<dbReference type="EMBL" id="JAATWM020000032">
    <property type="protein sequence ID" value="KAF9873446.1"/>
    <property type="molecule type" value="Genomic_DNA"/>
</dbReference>
<dbReference type="GO" id="GO:0005739">
    <property type="term" value="C:mitochondrion"/>
    <property type="evidence" value="ECO:0007669"/>
    <property type="project" value="TreeGrafter"/>
</dbReference>
<evidence type="ECO:0000256" key="9">
    <source>
        <dbReference type="RuleBase" id="RU363038"/>
    </source>
</evidence>
<dbReference type="GO" id="GO:0005524">
    <property type="term" value="F:ATP binding"/>
    <property type="evidence" value="ECO:0007669"/>
    <property type="project" value="UniProtKB-KW"/>
</dbReference>
<accession>A0A9P6I201</accession>
<name>A0A9P6I201_9PEZI</name>
<dbReference type="InterPro" id="IPR001278">
    <property type="entry name" value="Arg-tRNA-ligase"/>
</dbReference>
<evidence type="ECO:0000256" key="1">
    <source>
        <dbReference type="ARBA" id="ARBA00005594"/>
    </source>
</evidence>
<evidence type="ECO:0000256" key="6">
    <source>
        <dbReference type="ARBA" id="ARBA00022917"/>
    </source>
</evidence>
<evidence type="ECO:0000259" key="11">
    <source>
        <dbReference type="SMART" id="SM00836"/>
    </source>
</evidence>
<protein>
    <recommendedName>
        <fullName evidence="2">arginine--tRNA ligase</fullName>
        <ecNumber evidence="2">6.1.1.19</ecNumber>
    </recommendedName>
</protein>
<evidence type="ECO:0000256" key="5">
    <source>
        <dbReference type="ARBA" id="ARBA00022840"/>
    </source>
</evidence>
<dbReference type="PANTHER" id="PTHR11956:SF11">
    <property type="entry name" value="ARGININE--TRNA LIGASE, MITOCHONDRIAL-RELATED"/>
    <property type="match status" value="1"/>
</dbReference>
<comment type="catalytic activity">
    <reaction evidence="8">
        <text>tRNA(Arg) + L-arginine + ATP = L-arginyl-tRNA(Arg) + AMP + diphosphate</text>
        <dbReference type="Rhea" id="RHEA:20301"/>
        <dbReference type="Rhea" id="RHEA-COMP:9658"/>
        <dbReference type="Rhea" id="RHEA-COMP:9673"/>
        <dbReference type="ChEBI" id="CHEBI:30616"/>
        <dbReference type="ChEBI" id="CHEBI:32682"/>
        <dbReference type="ChEBI" id="CHEBI:33019"/>
        <dbReference type="ChEBI" id="CHEBI:78442"/>
        <dbReference type="ChEBI" id="CHEBI:78513"/>
        <dbReference type="ChEBI" id="CHEBI:456215"/>
        <dbReference type="EC" id="6.1.1.19"/>
    </reaction>
</comment>
<dbReference type="SUPFAM" id="SSF52374">
    <property type="entry name" value="Nucleotidylyl transferase"/>
    <property type="match status" value="1"/>
</dbReference>
<evidence type="ECO:0000313" key="12">
    <source>
        <dbReference type="EMBL" id="KAF9873446.1"/>
    </source>
</evidence>
<organism evidence="12 13">
    <name type="scientific">Colletotrichum karsti</name>
    <dbReference type="NCBI Taxonomy" id="1095194"/>
    <lineage>
        <taxon>Eukaryota</taxon>
        <taxon>Fungi</taxon>
        <taxon>Dikarya</taxon>
        <taxon>Ascomycota</taxon>
        <taxon>Pezizomycotina</taxon>
        <taxon>Sordariomycetes</taxon>
        <taxon>Hypocreomycetidae</taxon>
        <taxon>Glomerellales</taxon>
        <taxon>Glomerellaceae</taxon>
        <taxon>Colletotrichum</taxon>
        <taxon>Colletotrichum boninense species complex</taxon>
    </lineage>
</organism>
<dbReference type="GO" id="GO:0032543">
    <property type="term" value="P:mitochondrial translation"/>
    <property type="evidence" value="ECO:0007669"/>
    <property type="project" value="TreeGrafter"/>
</dbReference>
<feature type="compositionally biased region" description="Acidic residues" evidence="10">
    <location>
        <begin position="586"/>
        <end position="598"/>
    </location>
</feature>
<evidence type="ECO:0000256" key="2">
    <source>
        <dbReference type="ARBA" id="ARBA00012837"/>
    </source>
</evidence>
<dbReference type="InterPro" id="IPR036695">
    <property type="entry name" value="Arg-tRNA-synth_N_sf"/>
</dbReference>
<dbReference type="NCBIfam" id="TIGR00456">
    <property type="entry name" value="argS"/>
    <property type="match status" value="1"/>
</dbReference>
<comment type="similarity">
    <text evidence="1 9">Belongs to the class-I aminoacyl-tRNA synthetase family.</text>
</comment>
<dbReference type="EC" id="6.1.1.19" evidence="2"/>
<evidence type="ECO:0000256" key="7">
    <source>
        <dbReference type="ARBA" id="ARBA00023146"/>
    </source>
</evidence>
<dbReference type="InterPro" id="IPR014729">
    <property type="entry name" value="Rossmann-like_a/b/a_fold"/>
</dbReference>
<dbReference type="InterPro" id="IPR035684">
    <property type="entry name" value="ArgRS_core"/>
</dbReference>
<comment type="caution">
    <text evidence="12">The sequence shown here is derived from an EMBL/GenBank/DDBJ whole genome shotgun (WGS) entry which is preliminary data.</text>
</comment>
<dbReference type="OrthoDB" id="68056at2759"/>